<dbReference type="PANTHER" id="PTHR30349:SF41">
    <property type="entry name" value="INTEGRASE_RECOMBINASE PROTEIN MJ0367-RELATED"/>
    <property type="match status" value="1"/>
</dbReference>
<proteinExistence type="inferred from homology"/>
<reference evidence="6 7" key="1">
    <citation type="submission" date="2019-07" db="EMBL/GenBank/DDBJ databases">
        <authorList>
            <person name="Kim J."/>
        </authorList>
    </citation>
    <scope>NUCLEOTIDE SEQUENCE [LARGE SCALE GENOMIC DNA]</scope>
    <source>
        <strain evidence="6 7">MJ1a</strain>
    </source>
</reference>
<dbReference type="SUPFAM" id="SSF56349">
    <property type="entry name" value="DNA breaking-rejoining enzymes"/>
    <property type="match status" value="2"/>
</dbReference>
<feature type="domain" description="Tyr recombinase" evidence="4">
    <location>
        <begin position="255"/>
        <end position="321"/>
    </location>
</feature>
<dbReference type="EMBL" id="VOEI01000002">
    <property type="protein sequence ID" value="TWR26926.1"/>
    <property type="molecule type" value="Genomic_DNA"/>
</dbReference>
<sequence length="688" mass="80793">MKPSIIFKNKNGGKEWYAYIKYSVTEDGVKKVKLQSLNMNFPLSQIHWGGKNEKEKGKFELLRLQGKYIRATFENADDVNNLFSLQLDRVTNLSYSYGVITKFDFLGFLEKQIDDLFKKKKYGTRDSYITLKKDLNNFLIQTNRTRMLFPDITTEFVNDFKTYLEGTKNLKASTVSVRMYKFKAVYEKAISDDVYLPSKNVFYKKQYKAPKAKKGFLLPQEVEQLLMSKPLTNPVRGHYQEFDANGNIILQPIEKARLMFITQIFSNGMRVSDILFLRWNNLDFRDKHAQIKYTMYKTGEEMTFNLTNNLIWLLQHFVDSVDRFEDEKRPATKITCPKCESENIKSGGNYSHGKGVRQTLKCADCARTFQNVQRTEKKPELLTNSLAMVLKMNANPVGMGHPFQQHEPIPIKTTLLNLYEETGFVYFEELNKEILKFENFIEKGTQIDALAFSDLYRSGKLVVTDEETEKIEAAIESFKRGRRLSIKAMMDEYYEDKSEHAYTLFESHKNTYKNYLANLIRVREQYIKLKNDYLKGVFKRYSNEKPNSFIFQMLKDTDFKNVDGRNDFHNISPYQYLKYMNQSKRYNALLQKIRTHFDFKIPISTHTARYTFTYLMVEKNFDVYTISRLLGHSSISITDRYLPRFLAHKANQAMSDLHDSYDLGNIRKKDAVEAKSVKDSIDYIKDFM</sequence>
<evidence type="ECO:0000256" key="3">
    <source>
        <dbReference type="ARBA" id="ARBA00023172"/>
    </source>
</evidence>
<feature type="domain" description="Tyr recombinase" evidence="4">
    <location>
        <begin position="582"/>
        <end position="642"/>
    </location>
</feature>
<evidence type="ECO:0000313" key="6">
    <source>
        <dbReference type="EMBL" id="TWR26926.1"/>
    </source>
</evidence>
<protein>
    <submittedName>
        <fullName evidence="6">Tyrosine-type recombinase/integrase</fullName>
    </submittedName>
</protein>
<dbReference type="Pfam" id="PF00589">
    <property type="entry name" value="Phage_integrase"/>
    <property type="match status" value="2"/>
</dbReference>
<dbReference type="Gene3D" id="1.10.443.10">
    <property type="entry name" value="Intergrase catalytic core"/>
    <property type="match status" value="2"/>
</dbReference>
<dbReference type="Proteomes" id="UP000318010">
    <property type="component" value="Unassembled WGS sequence"/>
</dbReference>
<keyword evidence="3" id="KW-0233">DNA recombination</keyword>
<evidence type="ECO:0000313" key="7">
    <source>
        <dbReference type="Proteomes" id="UP000318010"/>
    </source>
</evidence>
<dbReference type="GO" id="GO:0006310">
    <property type="term" value="P:DNA recombination"/>
    <property type="evidence" value="ECO:0007669"/>
    <property type="project" value="UniProtKB-KW"/>
</dbReference>
<gene>
    <name evidence="6" type="ORF">FPZ42_07780</name>
</gene>
<dbReference type="InterPro" id="IPR050090">
    <property type="entry name" value="Tyrosine_recombinase_XerCD"/>
</dbReference>
<organism evidence="6 7">
    <name type="scientific">Mucilaginibacter achroorhodeus</name>
    <dbReference type="NCBI Taxonomy" id="2599294"/>
    <lineage>
        <taxon>Bacteria</taxon>
        <taxon>Pseudomonadati</taxon>
        <taxon>Bacteroidota</taxon>
        <taxon>Sphingobacteriia</taxon>
        <taxon>Sphingobacteriales</taxon>
        <taxon>Sphingobacteriaceae</taxon>
        <taxon>Mucilaginibacter</taxon>
    </lineage>
</organism>
<dbReference type="InterPro" id="IPR013762">
    <property type="entry name" value="Integrase-like_cat_sf"/>
</dbReference>
<keyword evidence="7" id="KW-1185">Reference proteome</keyword>
<dbReference type="RefSeq" id="WP_146270046.1">
    <property type="nucleotide sequence ID" value="NZ_VOEI01000002.1"/>
</dbReference>
<dbReference type="AlphaFoldDB" id="A0A563U6E3"/>
<dbReference type="PANTHER" id="PTHR30349">
    <property type="entry name" value="PHAGE INTEGRASE-RELATED"/>
    <property type="match status" value="1"/>
</dbReference>
<dbReference type="InterPro" id="IPR010998">
    <property type="entry name" value="Integrase_recombinase_N"/>
</dbReference>
<dbReference type="Gene3D" id="1.10.150.130">
    <property type="match status" value="1"/>
</dbReference>
<dbReference type="OrthoDB" id="892893at2"/>
<comment type="caution">
    <text evidence="6">The sequence shown here is derived from an EMBL/GenBank/DDBJ whole genome shotgun (WGS) entry which is preliminary data.</text>
</comment>
<accession>A0A563U6E3</accession>
<evidence type="ECO:0000259" key="4">
    <source>
        <dbReference type="Pfam" id="PF00589"/>
    </source>
</evidence>
<name>A0A563U6E3_9SPHI</name>
<dbReference type="Pfam" id="PF13102">
    <property type="entry name" value="Phage_int_SAM_5"/>
    <property type="match status" value="1"/>
</dbReference>
<comment type="similarity">
    <text evidence="1">Belongs to the 'phage' integrase family.</text>
</comment>
<dbReference type="InterPro" id="IPR011010">
    <property type="entry name" value="DNA_brk_join_enz"/>
</dbReference>
<evidence type="ECO:0000259" key="5">
    <source>
        <dbReference type="Pfam" id="PF13102"/>
    </source>
</evidence>
<dbReference type="InterPro" id="IPR002104">
    <property type="entry name" value="Integrase_catalytic"/>
</dbReference>
<dbReference type="GO" id="GO:0015074">
    <property type="term" value="P:DNA integration"/>
    <property type="evidence" value="ECO:0007669"/>
    <property type="project" value="InterPro"/>
</dbReference>
<feature type="domain" description="Phage integrase SAM-like" evidence="5">
    <location>
        <begin position="104"/>
        <end position="195"/>
    </location>
</feature>
<evidence type="ECO:0000256" key="1">
    <source>
        <dbReference type="ARBA" id="ARBA00008857"/>
    </source>
</evidence>
<dbReference type="InterPro" id="IPR025269">
    <property type="entry name" value="SAM-like_dom"/>
</dbReference>
<evidence type="ECO:0000256" key="2">
    <source>
        <dbReference type="ARBA" id="ARBA00023125"/>
    </source>
</evidence>
<keyword evidence="2" id="KW-0238">DNA-binding</keyword>
<dbReference type="GO" id="GO:0003677">
    <property type="term" value="F:DNA binding"/>
    <property type="evidence" value="ECO:0007669"/>
    <property type="project" value="UniProtKB-KW"/>
</dbReference>